<proteinExistence type="predicted"/>
<keyword evidence="7" id="KW-1185">Reference proteome</keyword>
<dbReference type="EMBL" id="JAPCHZ010000006">
    <property type="protein sequence ID" value="MCW4452973.1"/>
    <property type="molecule type" value="Genomic_DNA"/>
</dbReference>
<gene>
    <name evidence="6" type="ORF">OK344_12245</name>
</gene>
<dbReference type="Proteomes" id="UP001209107">
    <property type="component" value="Unassembled WGS sequence"/>
</dbReference>
<feature type="transmembrane region" description="Helical" evidence="5">
    <location>
        <begin position="33"/>
        <end position="57"/>
    </location>
</feature>
<organism evidence="6 7">
    <name type="scientific">Kaistella yananensis</name>
    <dbReference type="NCBI Taxonomy" id="2989820"/>
    <lineage>
        <taxon>Bacteria</taxon>
        <taxon>Pseudomonadati</taxon>
        <taxon>Bacteroidota</taxon>
        <taxon>Flavobacteriia</taxon>
        <taxon>Flavobacteriales</taxon>
        <taxon>Weeksellaceae</taxon>
        <taxon>Chryseobacterium group</taxon>
        <taxon>Kaistella</taxon>
    </lineage>
</organism>
<name>A0ABT3JQC1_9FLAO</name>
<protein>
    <submittedName>
        <fullName evidence="6">Isoprenylcysteine carboxylmethyltransferase family protein</fullName>
    </submittedName>
</protein>
<comment type="subcellular location">
    <subcellularLocation>
        <location evidence="1">Endomembrane system</location>
        <topology evidence="1">Multi-pass membrane protein</topology>
    </subcellularLocation>
</comment>
<keyword evidence="3 5" id="KW-1133">Transmembrane helix</keyword>
<evidence type="ECO:0000256" key="4">
    <source>
        <dbReference type="ARBA" id="ARBA00023136"/>
    </source>
</evidence>
<sequence>MKKTAQDYIFVGLQLMLFAGYVFEWLLRVKVPASVTVSGMALAVLGLAIAVFSVINLNRSLTVFPTPKKGAELIESGLYRWVRHPIYTGIILPVFGYAAGTGSLHKLIIAFGLLLLFYLKSTYEEKQLMKKYPTYADYRRRTGRFFPKLF</sequence>
<evidence type="ECO:0000256" key="1">
    <source>
        <dbReference type="ARBA" id="ARBA00004127"/>
    </source>
</evidence>
<feature type="transmembrane region" description="Helical" evidence="5">
    <location>
        <begin position="104"/>
        <end position="121"/>
    </location>
</feature>
<evidence type="ECO:0000256" key="3">
    <source>
        <dbReference type="ARBA" id="ARBA00022989"/>
    </source>
</evidence>
<dbReference type="RefSeq" id="WP_265145048.1">
    <property type="nucleotide sequence ID" value="NZ_JAPCHZ010000006.1"/>
</dbReference>
<dbReference type="InterPro" id="IPR007318">
    <property type="entry name" value="Phopholipid_MeTrfase"/>
</dbReference>
<comment type="caution">
    <text evidence="6">The sequence shown here is derived from an EMBL/GenBank/DDBJ whole genome shotgun (WGS) entry which is preliminary data.</text>
</comment>
<feature type="transmembrane region" description="Helical" evidence="5">
    <location>
        <begin position="7"/>
        <end position="27"/>
    </location>
</feature>
<evidence type="ECO:0000313" key="7">
    <source>
        <dbReference type="Proteomes" id="UP001209107"/>
    </source>
</evidence>
<dbReference type="Gene3D" id="1.20.120.1630">
    <property type="match status" value="1"/>
</dbReference>
<evidence type="ECO:0000256" key="2">
    <source>
        <dbReference type="ARBA" id="ARBA00022692"/>
    </source>
</evidence>
<keyword evidence="2 5" id="KW-0812">Transmembrane</keyword>
<dbReference type="InterPro" id="IPR052527">
    <property type="entry name" value="Metal_cation-efflux_comp"/>
</dbReference>
<dbReference type="PANTHER" id="PTHR43847:SF1">
    <property type="entry name" value="BLL3993 PROTEIN"/>
    <property type="match status" value="1"/>
</dbReference>
<keyword evidence="4 5" id="KW-0472">Membrane</keyword>
<evidence type="ECO:0000256" key="5">
    <source>
        <dbReference type="SAM" id="Phobius"/>
    </source>
</evidence>
<accession>A0ABT3JQC1</accession>
<dbReference type="PANTHER" id="PTHR43847">
    <property type="entry name" value="BLL3993 PROTEIN"/>
    <property type="match status" value="1"/>
</dbReference>
<dbReference type="Pfam" id="PF04191">
    <property type="entry name" value="PEMT"/>
    <property type="match status" value="1"/>
</dbReference>
<reference evidence="6 7" key="1">
    <citation type="submission" date="2022-10" db="EMBL/GenBank/DDBJ databases">
        <title>Kaistella sp. BT-6-1-3.</title>
        <authorList>
            <person name="Ai J."/>
            <person name="Deng Z."/>
        </authorList>
    </citation>
    <scope>NUCLEOTIDE SEQUENCE [LARGE SCALE GENOMIC DNA]</scope>
    <source>
        <strain evidence="6 7">BT6-1-3</strain>
    </source>
</reference>
<evidence type="ECO:0000313" key="6">
    <source>
        <dbReference type="EMBL" id="MCW4452973.1"/>
    </source>
</evidence>